<dbReference type="InterPro" id="IPR012675">
    <property type="entry name" value="Beta-grasp_dom_sf"/>
</dbReference>
<dbReference type="Gene3D" id="3.10.20.30">
    <property type="match status" value="1"/>
</dbReference>
<name>A0ABM3TX08_BALAC</name>
<dbReference type="Proteomes" id="UP001652580">
    <property type="component" value="Chromosome 8"/>
</dbReference>
<keyword evidence="3" id="KW-0158">Chromosome</keyword>
<feature type="region of interest" description="Disordered" evidence="10">
    <location>
        <begin position="465"/>
        <end position="504"/>
    </location>
</feature>
<keyword evidence="6 9" id="KW-0175">Coiled coil</keyword>
<feature type="region of interest" description="Disordered" evidence="10">
    <location>
        <begin position="221"/>
        <end position="284"/>
    </location>
</feature>
<evidence type="ECO:0000313" key="15">
    <source>
        <dbReference type="RefSeq" id="XP_057406642.1"/>
    </source>
</evidence>
<evidence type="ECO:0000313" key="12">
    <source>
        <dbReference type="Proteomes" id="UP001652580"/>
    </source>
</evidence>
<evidence type="ECO:0000256" key="3">
    <source>
        <dbReference type="ARBA" id="ARBA00022454"/>
    </source>
</evidence>
<evidence type="ECO:0000256" key="5">
    <source>
        <dbReference type="ARBA" id="ARBA00022829"/>
    </source>
</evidence>
<feature type="compositionally biased region" description="Basic residues" evidence="10">
    <location>
        <begin position="252"/>
        <end position="269"/>
    </location>
</feature>
<reference evidence="13 14" key="1">
    <citation type="submission" date="2025-05" db="UniProtKB">
        <authorList>
            <consortium name="RefSeq"/>
        </authorList>
    </citation>
    <scope>IDENTIFICATION</scope>
</reference>
<evidence type="ECO:0000256" key="8">
    <source>
        <dbReference type="ARBA" id="ARBA00023328"/>
    </source>
</evidence>
<gene>
    <name evidence="13 14 15 16" type="primary">LOC102998193</name>
</gene>
<dbReference type="Pfam" id="PF01799">
    <property type="entry name" value="Fer2_2"/>
    <property type="match status" value="1"/>
</dbReference>
<keyword evidence="4" id="KW-0132">Cell division</keyword>
<dbReference type="PANTHER" id="PTHR21577">
    <property type="entry name" value="SHUGOSHIN"/>
    <property type="match status" value="1"/>
</dbReference>
<feature type="domain" description="[2Fe-2S]-binding" evidence="11">
    <location>
        <begin position="1362"/>
        <end position="1436"/>
    </location>
</feature>
<dbReference type="Gene3D" id="1.10.150.120">
    <property type="entry name" value="[2Fe-2S]-binding domain"/>
    <property type="match status" value="1"/>
</dbReference>
<protein>
    <submittedName>
        <fullName evidence="13 14">Shugoshin 2 isoform X1</fullName>
    </submittedName>
</protein>
<evidence type="ECO:0000256" key="7">
    <source>
        <dbReference type="ARBA" id="ARBA00023306"/>
    </source>
</evidence>
<keyword evidence="7" id="KW-0131">Cell cycle</keyword>
<dbReference type="RefSeq" id="XP_057406643.1">
    <property type="nucleotide sequence ID" value="XM_057550660.1"/>
</dbReference>
<evidence type="ECO:0000313" key="13">
    <source>
        <dbReference type="RefSeq" id="XP_057406640.1"/>
    </source>
</evidence>
<evidence type="ECO:0000313" key="16">
    <source>
        <dbReference type="RefSeq" id="XP_057406643.1"/>
    </source>
</evidence>
<evidence type="ECO:0000259" key="11">
    <source>
        <dbReference type="Pfam" id="PF01799"/>
    </source>
</evidence>
<feature type="compositionally biased region" description="Basic and acidic residues" evidence="10">
    <location>
        <begin position="391"/>
        <end position="401"/>
    </location>
</feature>
<accession>A0ABM3TX08</accession>
<comment type="subcellular location">
    <subcellularLocation>
        <location evidence="1">Chromosome</location>
        <location evidence="1">Centromere</location>
    </subcellularLocation>
</comment>
<dbReference type="PANTHER" id="PTHR21577:SF3">
    <property type="entry name" value="SHUGOSHIN 1-RELATED"/>
    <property type="match status" value="1"/>
</dbReference>
<dbReference type="InterPro" id="IPR002888">
    <property type="entry name" value="2Fe-2S-bd"/>
</dbReference>
<evidence type="ECO:0000256" key="10">
    <source>
        <dbReference type="SAM" id="MobiDB-lite"/>
    </source>
</evidence>
<feature type="coiled-coil region" evidence="9">
    <location>
        <begin position="86"/>
        <end position="113"/>
    </location>
</feature>
<evidence type="ECO:0000313" key="14">
    <source>
        <dbReference type="RefSeq" id="XP_057406641.1"/>
    </source>
</evidence>
<feature type="compositionally biased region" description="Basic and acidic residues" evidence="10">
    <location>
        <begin position="225"/>
        <end position="235"/>
    </location>
</feature>
<feature type="compositionally biased region" description="Basic and acidic residues" evidence="10">
    <location>
        <begin position="416"/>
        <end position="437"/>
    </location>
</feature>
<feature type="compositionally biased region" description="Basic and acidic residues" evidence="10">
    <location>
        <begin position="373"/>
        <end position="382"/>
    </location>
</feature>
<organism evidence="12 14">
    <name type="scientific">Balaenoptera acutorostrata</name>
    <name type="common">Common minke whale</name>
    <name type="synonym">Balaena rostrata</name>
    <dbReference type="NCBI Taxonomy" id="9767"/>
    <lineage>
        <taxon>Eukaryota</taxon>
        <taxon>Metazoa</taxon>
        <taxon>Chordata</taxon>
        <taxon>Craniata</taxon>
        <taxon>Vertebrata</taxon>
        <taxon>Euteleostomi</taxon>
        <taxon>Mammalia</taxon>
        <taxon>Eutheria</taxon>
        <taxon>Laurasiatheria</taxon>
        <taxon>Artiodactyla</taxon>
        <taxon>Whippomorpha</taxon>
        <taxon>Cetacea</taxon>
        <taxon>Mysticeti</taxon>
        <taxon>Balaenopteridae</taxon>
        <taxon>Balaenoptera</taxon>
    </lineage>
</organism>
<dbReference type="RefSeq" id="XP_057406642.1">
    <property type="nucleotide sequence ID" value="XM_057550659.1"/>
</dbReference>
<evidence type="ECO:0000256" key="1">
    <source>
        <dbReference type="ARBA" id="ARBA00004584"/>
    </source>
</evidence>
<dbReference type="SUPFAM" id="SSF47741">
    <property type="entry name" value="CO dehydrogenase ISP C-domain like"/>
    <property type="match status" value="1"/>
</dbReference>
<dbReference type="RefSeq" id="XP_057406640.1">
    <property type="nucleotide sequence ID" value="XM_057550657.1"/>
</dbReference>
<dbReference type="InterPro" id="IPR038889">
    <property type="entry name" value="Shugoshin1/2"/>
</dbReference>
<keyword evidence="8" id="KW-0137">Centromere</keyword>
<dbReference type="InterPro" id="IPR036884">
    <property type="entry name" value="2Fe-2S-bd_dom_sf"/>
</dbReference>
<evidence type="ECO:0000256" key="2">
    <source>
        <dbReference type="ARBA" id="ARBA00010845"/>
    </source>
</evidence>
<comment type="similarity">
    <text evidence="2">Belongs to the shugoshin family.</text>
</comment>
<feature type="region of interest" description="Disordered" evidence="10">
    <location>
        <begin position="1052"/>
        <end position="1131"/>
    </location>
</feature>
<evidence type="ECO:0000256" key="9">
    <source>
        <dbReference type="SAM" id="Coils"/>
    </source>
</evidence>
<proteinExistence type="inferred from homology"/>
<evidence type="ECO:0000256" key="4">
    <source>
        <dbReference type="ARBA" id="ARBA00022618"/>
    </source>
</evidence>
<dbReference type="RefSeq" id="XP_057406641.1">
    <property type="nucleotide sequence ID" value="XM_057550658.1"/>
</dbReference>
<keyword evidence="12" id="KW-1185">Reference proteome</keyword>
<feature type="region of interest" description="Disordered" evidence="10">
    <location>
        <begin position="369"/>
        <end position="437"/>
    </location>
</feature>
<evidence type="ECO:0000256" key="6">
    <source>
        <dbReference type="ARBA" id="ARBA00023054"/>
    </source>
</evidence>
<sequence length="1447" mass="164183">MEYPVMETGSLFTSGIKRHVKEKRISKAAKLNVSLASKIKTKIINNSSIFKISLKHNNRALAQALSREKENSRRITTEKMLLQKEVEKLNFENTFLRLKLNNLNKKLIEIEALMNNNLITAIEMSTLSEFHQSPFLLPSSKKKRVSKQCKLMRLPFARVPLTSSDDDDEDKEKMQCGNIMSKTSPDSPSLVSTQHNLELLFLKENDQNVCGVNDSKHISSTVDILPKESHSHSDQSSRSSLMSEMKNAQSMSHRKKSSPSNVTKRKKRVSSWESNNPADTPCVTDLDQQQISSPILNWNNEIKDCTNKANIKMQRNIMCLPASSESTSEPTAEGMNPVQVNDDFQLQKTVYDDDMDLTASEVSKIVTVSTGTENKRDNKKPNDCGMTTFRKVKDPSSEKKRERSKRQFKNSSDVNIEEKIKNGPERRSVVLDGKGDSEEPNFIFSTEQLTQLNMLKKITLHNGFDQDDRQSTQYNKKKKRIHVTDDQEETYSFSQSSDKFQQDSKFDMGPSSLAYKKSKTSRQTFVIHTLEKDNLFPHQKVKETTSENLGVTSEFQTAYLSNKDNGMLWDYETQNMLDLKKHVTDMQPTQQNESKINKKLRQKINRKTEIISEMNQILGDNAKDVQGPGKGNFCFQTREDKEIISGNLEVSNDFQKSGISTSNNGNLCDCETQNVLGLQKQITDVYPVQQNESKINKNLRQKVNRKTEIISEVNLLANNKSGYCPEKGNSFFLTQDKEIISENLEGTSEFQTPPLASKDSRNLYDYDTQNVLGVKKHVYDIQPACQNESKLDKKLRQKVCQKTEIISEINQIYKNDDKGMHDPEKGNLLSLTQKDKEIIPENLEDANEFQIADPSLRGNRNPCDYETQNLLGVKKHATDTGKQNESKINKSLRQKVSRKTEIILEMNQKNELNDKGVHETVKGAFFSLTPKDKETISENLEVTNEFQTIYLPTKNNGNLYTQSMLDLKKHVTDKQPAQQNESKINKKLRQKVNRKTEIISEMYQIYEDNDKDEHGQEGYTKDLNLKINKSKQRLEGQGIISGYCMEINSNEKENGGQISNPYKPVKKRGKESSGKAKNVLAKGNNKPILHLTGSSQTSVSLEPGLKHTTDETDSDPGNQMELHKNPKQSATTLNKKRDIPFVEVTKEGECQVKKINKMTSKSKKRKTFVDPSPDSHELMEIISDTVQGISVESEYAVEKNLENEEIVKIKPDFYTKMLKSLSQIYSPNRQDSSFNSVPEGSKPLSISSSKNLKENFALESSPIFQISDDVHEKMKKMKFKVNQRTQRSEIGVRMLQDLTNTSFVSNNTAKSENKLEDLSSELSSRRRRCTPLSLKEPSLKGHYPANACLIPICSLYGAAVTTVEGIGSTKTRIHPVQERIAKCHGTQCGFCTPGMVMSIYTLLRNHPEPTLSQLTDALGGNLCRCTGYRPIIDACKTFCKDFWLLSK</sequence>
<dbReference type="GeneID" id="102998193"/>
<keyword evidence="5" id="KW-0159">Chromosome partition</keyword>